<accession>A0ABQ5T0Y4</accession>
<protein>
    <recommendedName>
        <fullName evidence="4">HTH HARE-type domain-containing protein</fullName>
    </recommendedName>
</protein>
<dbReference type="Proteomes" id="UP001142292">
    <property type="component" value="Unassembled WGS sequence"/>
</dbReference>
<reference evidence="2" key="1">
    <citation type="journal article" date="2014" name="Int. J. Syst. Evol. Microbiol.">
        <title>Complete genome of a new Firmicutes species belonging to the dominant human colonic microbiota ('Ruminococcus bicirculans') reveals two chromosomes and a selective capacity to utilize plant glucans.</title>
        <authorList>
            <consortium name="NISC Comparative Sequencing Program"/>
            <person name="Wegmann U."/>
            <person name="Louis P."/>
            <person name="Goesmann A."/>
            <person name="Henrissat B."/>
            <person name="Duncan S.H."/>
            <person name="Flint H.J."/>
        </authorList>
    </citation>
    <scope>NUCLEOTIDE SEQUENCE</scope>
    <source>
        <strain evidence="2">VKM Ac-1246</strain>
    </source>
</reference>
<feature type="region of interest" description="Disordered" evidence="1">
    <location>
        <begin position="1"/>
        <end position="20"/>
    </location>
</feature>
<evidence type="ECO:0008006" key="4">
    <source>
        <dbReference type="Google" id="ProtNLM"/>
    </source>
</evidence>
<evidence type="ECO:0000313" key="2">
    <source>
        <dbReference type="EMBL" id="GLJ70123.1"/>
    </source>
</evidence>
<feature type="compositionally biased region" description="Basic and acidic residues" evidence="1">
    <location>
        <begin position="9"/>
        <end position="18"/>
    </location>
</feature>
<proteinExistence type="predicted"/>
<gene>
    <name evidence="2" type="ORF">GCM10017579_41590</name>
</gene>
<name>A0ABQ5T0Y4_9ACTN</name>
<organism evidence="2 3">
    <name type="scientific">Nocardioides luteus</name>
    <dbReference type="NCBI Taxonomy" id="1844"/>
    <lineage>
        <taxon>Bacteria</taxon>
        <taxon>Bacillati</taxon>
        <taxon>Actinomycetota</taxon>
        <taxon>Actinomycetes</taxon>
        <taxon>Propionibacteriales</taxon>
        <taxon>Nocardioidaceae</taxon>
        <taxon>Nocardioides</taxon>
    </lineage>
</organism>
<reference evidence="2" key="2">
    <citation type="submission" date="2023-01" db="EMBL/GenBank/DDBJ databases">
        <authorList>
            <person name="Sun Q."/>
            <person name="Evtushenko L."/>
        </authorList>
    </citation>
    <scope>NUCLEOTIDE SEQUENCE</scope>
    <source>
        <strain evidence="2">VKM Ac-1246</strain>
    </source>
</reference>
<dbReference type="EMBL" id="BSEL01000010">
    <property type="protein sequence ID" value="GLJ70123.1"/>
    <property type="molecule type" value="Genomic_DNA"/>
</dbReference>
<sequence>MPMPPPKPTEGHRDRQTTEEVGQLVRALKEEGPQSPEQLATLVGARFWKDHRFDRALTQAVADGVIVGASDGRLHST</sequence>
<comment type="caution">
    <text evidence="2">The sequence shown here is derived from an EMBL/GenBank/DDBJ whole genome shotgun (WGS) entry which is preliminary data.</text>
</comment>
<evidence type="ECO:0000313" key="3">
    <source>
        <dbReference type="Proteomes" id="UP001142292"/>
    </source>
</evidence>
<dbReference type="RefSeq" id="WP_189118564.1">
    <property type="nucleotide sequence ID" value="NZ_BMRK01000007.1"/>
</dbReference>
<evidence type="ECO:0000256" key="1">
    <source>
        <dbReference type="SAM" id="MobiDB-lite"/>
    </source>
</evidence>
<keyword evidence="3" id="KW-1185">Reference proteome</keyword>